<dbReference type="GO" id="GO:0004725">
    <property type="term" value="F:protein tyrosine phosphatase activity"/>
    <property type="evidence" value="ECO:0007669"/>
    <property type="project" value="InterPro"/>
</dbReference>
<dbReference type="PRINTS" id="PR00700">
    <property type="entry name" value="PRTYPHPHTASE"/>
</dbReference>
<dbReference type="InterPro" id="IPR029021">
    <property type="entry name" value="Prot-tyrosine_phosphatase-like"/>
</dbReference>
<dbReference type="GO" id="GO:0030141">
    <property type="term" value="C:secretory granule"/>
    <property type="evidence" value="ECO:0007669"/>
    <property type="project" value="InterPro"/>
</dbReference>
<dbReference type="Pfam" id="PF00102">
    <property type="entry name" value="Y_phosphatase"/>
    <property type="match status" value="1"/>
</dbReference>
<organism evidence="5 6">
    <name type="scientific">Wuchereria bancrofti</name>
    <dbReference type="NCBI Taxonomy" id="6293"/>
    <lineage>
        <taxon>Eukaryota</taxon>
        <taxon>Metazoa</taxon>
        <taxon>Ecdysozoa</taxon>
        <taxon>Nematoda</taxon>
        <taxon>Chromadorea</taxon>
        <taxon>Rhabditida</taxon>
        <taxon>Spirurina</taxon>
        <taxon>Spiruromorpha</taxon>
        <taxon>Filarioidea</taxon>
        <taxon>Onchocercidae</taxon>
        <taxon>Wuchereria</taxon>
    </lineage>
</organism>
<dbReference type="GO" id="GO:0045202">
    <property type="term" value="C:synapse"/>
    <property type="evidence" value="ECO:0007669"/>
    <property type="project" value="TreeGrafter"/>
</dbReference>
<dbReference type="InterPro" id="IPR000387">
    <property type="entry name" value="Tyr_Pase_dom"/>
</dbReference>
<reference evidence="5 6" key="1">
    <citation type="submission" date="2018-11" db="EMBL/GenBank/DDBJ databases">
        <authorList>
            <consortium name="Pathogen Informatics"/>
        </authorList>
    </citation>
    <scope>NUCLEOTIDE SEQUENCE [LARGE SCALE GENOMIC DNA]</scope>
</reference>
<dbReference type="GO" id="GO:0030659">
    <property type="term" value="C:cytoplasmic vesicle membrane"/>
    <property type="evidence" value="ECO:0007669"/>
    <property type="project" value="UniProtKB-SubCell"/>
</dbReference>
<evidence type="ECO:0000259" key="4">
    <source>
        <dbReference type="PROSITE" id="PS50056"/>
    </source>
</evidence>
<feature type="domain" description="Tyrosine specific protein phosphatases" evidence="4">
    <location>
        <begin position="3"/>
        <end position="79"/>
    </location>
</feature>
<dbReference type="EMBL" id="UYWW01012804">
    <property type="protein sequence ID" value="VDM22356.1"/>
    <property type="molecule type" value="Genomic_DNA"/>
</dbReference>
<dbReference type="PANTHER" id="PTHR46106:SF4">
    <property type="entry name" value="IA-2 PROTEIN TYROSINE PHOSPHATASE, ISOFORM C"/>
    <property type="match status" value="1"/>
</dbReference>
<dbReference type="PROSITE" id="PS50056">
    <property type="entry name" value="TYR_PHOSPHATASE_2"/>
    <property type="match status" value="1"/>
</dbReference>
<name>A0A3P7ER60_WUCBA</name>
<dbReference type="OrthoDB" id="10253954at2759"/>
<dbReference type="SUPFAM" id="SSF52799">
    <property type="entry name" value="(Phosphotyrosine protein) phosphatases II"/>
    <property type="match status" value="1"/>
</dbReference>
<comment type="subcellular location">
    <subcellularLocation>
        <location evidence="1">Cytoplasmic vesicle membrane</location>
        <topology evidence="1">Single-pass type I membrane protein</topology>
    </subcellularLocation>
</comment>
<dbReference type="GO" id="GO:0051046">
    <property type="term" value="P:regulation of secretion"/>
    <property type="evidence" value="ECO:0007669"/>
    <property type="project" value="TreeGrafter"/>
</dbReference>
<evidence type="ECO:0008006" key="7">
    <source>
        <dbReference type="Google" id="ProtNLM"/>
    </source>
</evidence>
<accession>A0A3P7ER60</accession>
<feature type="non-terminal residue" evidence="5">
    <location>
        <position position="80"/>
    </location>
</feature>
<dbReference type="InParanoid" id="A0A3P7ER60"/>
<dbReference type="Gene3D" id="3.90.190.10">
    <property type="entry name" value="Protein tyrosine phosphatase superfamily"/>
    <property type="match status" value="1"/>
</dbReference>
<evidence type="ECO:0000259" key="3">
    <source>
        <dbReference type="PROSITE" id="PS50055"/>
    </source>
</evidence>
<gene>
    <name evidence="5" type="ORF">WBA_LOCUS12438</name>
</gene>
<evidence type="ECO:0000313" key="5">
    <source>
        <dbReference type="EMBL" id="VDM22356.1"/>
    </source>
</evidence>
<sequence length="80" mass="9068">MLNFYIAFISLKINKSYRGRAAPIVVHCTDGTGRTGTFCLLDMILNRVTKGVKELNVAGSLEHLRDQRPCMVETCEQYKM</sequence>
<dbReference type="PANTHER" id="PTHR46106">
    <property type="entry name" value="IA-2 PROTEIN TYROSINE PHOSPHATASE, ISOFORM C"/>
    <property type="match status" value="1"/>
</dbReference>
<dbReference type="InterPro" id="IPR003595">
    <property type="entry name" value="Tyr_Pase_cat"/>
</dbReference>
<keyword evidence="2" id="KW-0968">Cytoplasmic vesicle</keyword>
<dbReference type="InterPro" id="IPR033522">
    <property type="entry name" value="IA-2/IA-2_beta"/>
</dbReference>
<evidence type="ECO:0000313" key="6">
    <source>
        <dbReference type="Proteomes" id="UP000270924"/>
    </source>
</evidence>
<dbReference type="InterPro" id="IPR016130">
    <property type="entry name" value="Tyr_Pase_AS"/>
</dbReference>
<evidence type="ECO:0000256" key="1">
    <source>
        <dbReference type="ARBA" id="ARBA00004358"/>
    </source>
</evidence>
<keyword evidence="6" id="KW-1185">Reference proteome</keyword>
<evidence type="ECO:0000256" key="2">
    <source>
        <dbReference type="ARBA" id="ARBA00023329"/>
    </source>
</evidence>
<proteinExistence type="predicted"/>
<protein>
    <recommendedName>
        <fullName evidence="7">Tyrosine specific protein phosphatases domain-containing protein</fullName>
    </recommendedName>
</protein>
<dbReference type="InterPro" id="IPR000242">
    <property type="entry name" value="PTP_cat"/>
</dbReference>
<dbReference type="PROSITE" id="PS50055">
    <property type="entry name" value="TYR_PHOSPHATASE_PTP"/>
    <property type="match status" value="1"/>
</dbReference>
<dbReference type="Proteomes" id="UP000270924">
    <property type="component" value="Unassembled WGS sequence"/>
</dbReference>
<dbReference type="SMART" id="SM00404">
    <property type="entry name" value="PTPc_motif"/>
    <property type="match status" value="1"/>
</dbReference>
<dbReference type="AlphaFoldDB" id="A0A3P7ER60"/>
<dbReference type="PROSITE" id="PS00383">
    <property type="entry name" value="TYR_PHOSPHATASE_1"/>
    <property type="match status" value="1"/>
</dbReference>
<feature type="domain" description="Tyrosine-protein phosphatase" evidence="3">
    <location>
        <begin position="1"/>
        <end position="80"/>
    </location>
</feature>